<dbReference type="AlphaFoldDB" id="A0A316YUV3"/>
<organism evidence="2 3">
    <name type="scientific">Acaromyces ingoldii</name>
    <dbReference type="NCBI Taxonomy" id="215250"/>
    <lineage>
        <taxon>Eukaryota</taxon>
        <taxon>Fungi</taxon>
        <taxon>Dikarya</taxon>
        <taxon>Basidiomycota</taxon>
        <taxon>Ustilaginomycotina</taxon>
        <taxon>Exobasidiomycetes</taxon>
        <taxon>Exobasidiales</taxon>
        <taxon>Cryptobasidiaceae</taxon>
        <taxon>Acaromyces</taxon>
    </lineage>
</organism>
<evidence type="ECO:0000313" key="2">
    <source>
        <dbReference type="EMBL" id="PWN92564.1"/>
    </source>
</evidence>
<dbReference type="SUPFAM" id="SSF51905">
    <property type="entry name" value="FAD/NAD(P)-binding domain"/>
    <property type="match status" value="1"/>
</dbReference>
<dbReference type="GeneID" id="37047730"/>
<dbReference type="PANTHER" id="PTHR43735:SF2">
    <property type="entry name" value="FE-REGULATED PROTEIN 8"/>
    <property type="match status" value="1"/>
</dbReference>
<name>A0A316YUV3_9BASI</name>
<sequence length="475" mass="51446">MVVQPFTSSRTVLVLGAAYAGYNAAQTLAASLPPTWRVVVVERNSHFHHLYAFPRVFVLPGHERKVFIPIMKVFAPIEARPHLRPISDANEVLHAKLVALEPSDTLGRGVAHVESMASGDRGKKSSVHFDYLVYTLGSLLPAPIDVWADGDGGSEAEAKQGFKEGGVAWMRRAQARIREARSVCVVGGGPLGVQLASDIAYIYGTPNTEPRRPDVAGDAPRKAVTLLASRRLLPRFEPWMHTESKRKLEELGVHIIADDRAVIDGGMKEETHPFQERTIKTAKGRTVAAQLLLVCTGQVPNTSFLSGLCGKDRAAAIDAKTRMACVNRHLQLAVPSAHPDGEPETDASLQHIFVAGDAADAFGALNAGHTAHGQALLAGRNIARLVARECDSLGAAEEEEGEQGQWARWRETRKELGEALERYEAPPHAIKVTLGLEDGIVEDGGTHKSLDDGKDDLSTLTLWDYFGISTDDLAL</sequence>
<dbReference type="InParanoid" id="A0A316YUV3"/>
<keyword evidence="3" id="KW-1185">Reference proteome</keyword>
<dbReference type="GO" id="GO:0050660">
    <property type="term" value="F:flavin adenine dinucleotide binding"/>
    <property type="evidence" value="ECO:0007669"/>
    <property type="project" value="TreeGrafter"/>
</dbReference>
<dbReference type="GO" id="GO:0004174">
    <property type="term" value="F:electron-transferring-flavoprotein dehydrogenase activity"/>
    <property type="evidence" value="ECO:0007669"/>
    <property type="project" value="TreeGrafter"/>
</dbReference>
<dbReference type="PANTHER" id="PTHR43735">
    <property type="entry name" value="APOPTOSIS-INDUCING FACTOR 1"/>
    <property type="match status" value="1"/>
</dbReference>
<dbReference type="EMBL" id="KZ819635">
    <property type="protein sequence ID" value="PWN92564.1"/>
    <property type="molecule type" value="Genomic_DNA"/>
</dbReference>
<dbReference type="RefSeq" id="XP_025379762.1">
    <property type="nucleotide sequence ID" value="XM_025525814.1"/>
</dbReference>
<dbReference type="Pfam" id="PF07992">
    <property type="entry name" value="Pyr_redox_2"/>
    <property type="match status" value="1"/>
</dbReference>
<accession>A0A316YUV3</accession>
<protein>
    <submittedName>
        <fullName evidence="2">FAD/NAD(P)-binding domain-containing protein</fullName>
    </submittedName>
</protein>
<dbReference type="InterPro" id="IPR036188">
    <property type="entry name" value="FAD/NAD-bd_sf"/>
</dbReference>
<dbReference type="Gene3D" id="3.50.50.100">
    <property type="match status" value="1"/>
</dbReference>
<gene>
    <name evidence="2" type="ORF">FA10DRAFT_95619</name>
</gene>
<dbReference type="InterPro" id="IPR023753">
    <property type="entry name" value="FAD/NAD-binding_dom"/>
</dbReference>
<feature type="domain" description="FAD/NAD(P)-binding" evidence="1">
    <location>
        <begin position="11"/>
        <end position="375"/>
    </location>
</feature>
<dbReference type="Proteomes" id="UP000245768">
    <property type="component" value="Unassembled WGS sequence"/>
</dbReference>
<reference evidence="2 3" key="1">
    <citation type="journal article" date="2018" name="Mol. Biol. Evol.">
        <title>Broad Genomic Sampling Reveals a Smut Pathogenic Ancestry of the Fungal Clade Ustilaginomycotina.</title>
        <authorList>
            <person name="Kijpornyongpan T."/>
            <person name="Mondo S.J."/>
            <person name="Barry K."/>
            <person name="Sandor L."/>
            <person name="Lee J."/>
            <person name="Lipzen A."/>
            <person name="Pangilinan J."/>
            <person name="LaButti K."/>
            <person name="Hainaut M."/>
            <person name="Henrissat B."/>
            <person name="Grigoriev I.V."/>
            <person name="Spatafora J.W."/>
            <person name="Aime M.C."/>
        </authorList>
    </citation>
    <scope>NUCLEOTIDE SEQUENCE [LARGE SCALE GENOMIC DNA]</scope>
    <source>
        <strain evidence="2 3">MCA 4198</strain>
    </source>
</reference>
<dbReference type="PRINTS" id="PR00368">
    <property type="entry name" value="FADPNR"/>
</dbReference>
<proteinExistence type="predicted"/>
<dbReference type="GO" id="GO:0005737">
    <property type="term" value="C:cytoplasm"/>
    <property type="evidence" value="ECO:0007669"/>
    <property type="project" value="TreeGrafter"/>
</dbReference>
<dbReference type="STRING" id="215250.A0A316YUV3"/>
<evidence type="ECO:0000259" key="1">
    <source>
        <dbReference type="Pfam" id="PF07992"/>
    </source>
</evidence>
<dbReference type="OrthoDB" id="202203at2759"/>
<evidence type="ECO:0000313" key="3">
    <source>
        <dbReference type="Proteomes" id="UP000245768"/>
    </source>
</evidence>